<keyword evidence="4" id="KW-0902">Two-component regulatory system</keyword>
<evidence type="ECO:0000256" key="2">
    <source>
        <dbReference type="ARBA" id="ARBA00022490"/>
    </source>
</evidence>
<keyword evidence="3" id="KW-0597">Phosphoprotein</keyword>
<dbReference type="InterPro" id="IPR020449">
    <property type="entry name" value="Tscrpt_reg_AraC-type_HTH"/>
</dbReference>
<dbReference type="OrthoDB" id="342399at2"/>
<keyword evidence="7" id="KW-0804">Transcription</keyword>
<dbReference type="Gene3D" id="1.10.10.60">
    <property type="entry name" value="Homeodomain-like"/>
    <property type="match status" value="2"/>
</dbReference>
<evidence type="ECO:0000256" key="3">
    <source>
        <dbReference type="ARBA" id="ARBA00022553"/>
    </source>
</evidence>
<dbReference type="Pfam" id="PF17853">
    <property type="entry name" value="GGDEF_2"/>
    <property type="match status" value="1"/>
</dbReference>
<evidence type="ECO:0000313" key="9">
    <source>
        <dbReference type="Proteomes" id="UP000275368"/>
    </source>
</evidence>
<dbReference type="InterPro" id="IPR001789">
    <property type="entry name" value="Sig_transdc_resp-reg_receiver"/>
</dbReference>
<dbReference type="Proteomes" id="UP000275368">
    <property type="component" value="Chromosome"/>
</dbReference>
<dbReference type="CDD" id="cd17536">
    <property type="entry name" value="REC_YesN-like"/>
    <property type="match status" value="1"/>
</dbReference>
<dbReference type="SUPFAM" id="SSF46689">
    <property type="entry name" value="Homeodomain-like"/>
    <property type="match status" value="2"/>
</dbReference>
<dbReference type="PRINTS" id="PR00032">
    <property type="entry name" value="HTHARAC"/>
</dbReference>
<dbReference type="InterPro" id="IPR011006">
    <property type="entry name" value="CheY-like_superfamily"/>
</dbReference>
<dbReference type="Gene3D" id="3.40.50.2300">
    <property type="match status" value="1"/>
</dbReference>
<keyword evidence="6" id="KW-0238">DNA-binding</keyword>
<sequence>MLKVLIVDDEPLMRKGIFSKINWQAMQLEFIGDAVDGEDALEQIQTGRPNIVLTDIRMPVIDGLTLIERTKQIDPNIQFVVISGYDDFQYARKAMQFGVVHYLLKPVNANELQQVLEKMKEHFLAKDGEQDYRSLLLRHYEANKTSEKERMLTWRIQEEAHELHHHEDLVQIDRLQASGCAVFVFRIRPFSFPHKGFQAEDEQLIWFGVKNIVEQLLTQSGNSSIVFRHAYHSDEIIAIVPIGASVKWTSYQRLANDALDSLRQYLQMEAAVGISKPNASGTGLKYAYEQAWMAVRGEVLHGTGKVYEYAALHFSDPKERIGVTAIITADQERLISAFLQSKDEEQIYQWLEQQYQYLCNLPHAGYLEFEQLSLQLYALLRKCLSEYIDPSEIILNEKQHFLTMLLSCRSWRTGVDALFQTARTVMLSIPDAKAATNDDVINEVKHYIDHHYYENITLSWVADHYFIHPNYFCKLFKLRCGENFNNYITKVRLNHAIRLMSNADLRLAQIAGIVGYDSQAYFSSVFRKMYGVSPKKYREETIGSC</sequence>
<dbReference type="SUPFAM" id="SSF52172">
    <property type="entry name" value="CheY-like"/>
    <property type="match status" value="1"/>
</dbReference>
<evidence type="ECO:0000256" key="4">
    <source>
        <dbReference type="ARBA" id="ARBA00023012"/>
    </source>
</evidence>
<accession>A0A3G9JKA7</accession>
<dbReference type="PANTHER" id="PTHR42713">
    <property type="entry name" value="HISTIDINE KINASE-RELATED"/>
    <property type="match status" value="1"/>
</dbReference>
<evidence type="ECO:0000313" key="8">
    <source>
        <dbReference type="EMBL" id="BBH24558.1"/>
    </source>
</evidence>
<organism evidence="8 9">
    <name type="scientific">Paenibacillus baekrokdamisoli</name>
    <dbReference type="NCBI Taxonomy" id="1712516"/>
    <lineage>
        <taxon>Bacteria</taxon>
        <taxon>Bacillati</taxon>
        <taxon>Bacillota</taxon>
        <taxon>Bacilli</taxon>
        <taxon>Bacillales</taxon>
        <taxon>Paenibacillaceae</taxon>
        <taxon>Paenibacillus</taxon>
    </lineage>
</organism>
<dbReference type="Pfam" id="PF00072">
    <property type="entry name" value="Response_reg"/>
    <property type="match status" value="1"/>
</dbReference>
<dbReference type="PROSITE" id="PS50110">
    <property type="entry name" value="RESPONSE_REGULATORY"/>
    <property type="match status" value="1"/>
</dbReference>
<keyword evidence="2" id="KW-0963">Cytoplasm</keyword>
<dbReference type="SMART" id="SM00448">
    <property type="entry name" value="REC"/>
    <property type="match status" value="1"/>
</dbReference>
<dbReference type="AlphaFoldDB" id="A0A3G9JKA7"/>
<dbReference type="GO" id="GO:0000160">
    <property type="term" value="P:phosphorelay signal transduction system"/>
    <property type="evidence" value="ECO:0007669"/>
    <property type="project" value="UniProtKB-KW"/>
</dbReference>
<dbReference type="GO" id="GO:0043565">
    <property type="term" value="F:sequence-specific DNA binding"/>
    <property type="evidence" value="ECO:0007669"/>
    <property type="project" value="InterPro"/>
</dbReference>
<proteinExistence type="predicted"/>
<dbReference type="InterPro" id="IPR041522">
    <property type="entry name" value="CdaR_GGDEF"/>
</dbReference>
<dbReference type="InterPro" id="IPR051552">
    <property type="entry name" value="HptR"/>
</dbReference>
<evidence type="ECO:0000256" key="6">
    <source>
        <dbReference type="ARBA" id="ARBA00023125"/>
    </source>
</evidence>
<gene>
    <name evidence="8" type="ORF">Back11_59030</name>
</gene>
<evidence type="ECO:0000256" key="1">
    <source>
        <dbReference type="ARBA" id="ARBA00004496"/>
    </source>
</evidence>
<protein>
    <submittedName>
        <fullName evidence="8">Uncharacterized protein</fullName>
    </submittedName>
</protein>
<dbReference type="GO" id="GO:0003700">
    <property type="term" value="F:DNA-binding transcription factor activity"/>
    <property type="evidence" value="ECO:0007669"/>
    <property type="project" value="InterPro"/>
</dbReference>
<dbReference type="SMART" id="SM00342">
    <property type="entry name" value="HTH_ARAC"/>
    <property type="match status" value="1"/>
</dbReference>
<name>A0A3G9JKA7_9BACL</name>
<evidence type="ECO:0000256" key="7">
    <source>
        <dbReference type="ARBA" id="ARBA00023163"/>
    </source>
</evidence>
<dbReference type="RefSeq" id="WP_125664857.1">
    <property type="nucleotide sequence ID" value="NZ_AP019308.1"/>
</dbReference>
<evidence type="ECO:0000256" key="5">
    <source>
        <dbReference type="ARBA" id="ARBA00023015"/>
    </source>
</evidence>
<reference evidence="8 9" key="1">
    <citation type="submission" date="2018-11" db="EMBL/GenBank/DDBJ databases">
        <title>Complete genome sequence of Paenibacillus baekrokdamisoli strain KCTC 33723.</title>
        <authorList>
            <person name="Kang S.W."/>
            <person name="Lee K.C."/>
            <person name="Kim K.K."/>
            <person name="Kim J.S."/>
            <person name="Kim D.S."/>
            <person name="Ko S.H."/>
            <person name="Yang S.H."/>
            <person name="Lee J.S."/>
        </authorList>
    </citation>
    <scope>NUCLEOTIDE SEQUENCE [LARGE SCALE GENOMIC DNA]</scope>
    <source>
        <strain evidence="8 9">KCTC 33723</strain>
    </source>
</reference>
<dbReference type="PROSITE" id="PS01124">
    <property type="entry name" value="HTH_ARAC_FAMILY_2"/>
    <property type="match status" value="1"/>
</dbReference>
<dbReference type="EMBL" id="AP019308">
    <property type="protein sequence ID" value="BBH24558.1"/>
    <property type="molecule type" value="Genomic_DNA"/>
</dbReference>
<comment type="subcellular location">
    <subcellularLocation>
        <location evidence="1">Cytoplasm</location>
    </subcellularLocation>
</comment>
<keyword evidence="9" id="KW-1185">Reference proteome</keyword>
<dbReference type="GO" id="GO:0005737">
    <property type="term" value="C:cytoplasm"/>
    <property type="evidence" value="ECO:0007669"/>
    <property type="project" value="UniProtKB-SubCell"/>
</dbReference>
<dbReference type="Pfam" id="PF12833">
    <property type="entry name" value="HTH_18"/>
    <property type="match status" value="1"/>
</dbReference>
<dbReference type="InterPro" id="IPR018060">
    <property type="entry name" value="HTH_AraC"/>
</dbReference>
<dbReference type="InterPro" id="IPR009057">
    <property type="entry name" value="Homeodomain-like_sf"/>
</dbReference>
<dbReference type="PANTHER" id="PTHR42713:SF3">
    <property type="entry name" value="TRANSCRIPTIONAL REGULATORY PROTEIN HPTR"/>
    <property type="match status" value="1"/>
</dbReference>
<keyword evidence="5" id="KW-0805">Transcription regulation</keyword>
<dbReference type="KEGG" id="pbk:Back11_59030"/>